<evidence type="ECO:0000259" key="2">
    <source>
        <dbReference type="Pfam" id="PF18040"/>
    </source>
</evidence>
<dbReference type="Pfam" id="PF18206">
    <property type="entry name" value="Porphyrn_cat_1"/>
    <property type="match status" value="1"/>
</dbReference>
<dbReference type="EMBL" id="JAKJSC010000001">
    <property type="protein sequence ID" value="MDE5417515.1"/>
    <property type="molecule type" value="Genomic_DNA"/>
</dbReference>
<keyword evidence="5" id="KW-1185">Reference proteome</keyword>
<dbReference type="CDD" id="cd21510">
    <property type="entry name" value="agarase_cat"/>
    <property type="match status" value="1"/>
</dbReference>
<evidence type="ECO:0000313" key="5">
    <source>
        <dbReference type="Proteomes" id="UP001528920"/>
    </source>
</evidence>
<dbReference type="RefSeq" id="WP_275108855.1">
    <property type="nucleotide sequence ID" value="NZ_JAKJSC010000001.1"/>
</dbReference>
<dbReference type="NCBIfam" id="TIGR04183">
    <property type="entry name" value="Por_Secre_tail"/>
    <property type="match status" value="1"/>
</dbReference>
<gene>
    <name evidence="4" type="ORF">L3049_05790</name>
</gene>
<dbReference type="Gene3D" id="2.60.120.1200">
    <property type="match status" value="1"/>
</dbReference>
<feature type="domain" description="Porphyranase beta-sandwich" evidence="3">
    <location>
        <begin position="412"/>
        <end position="515"/>
    </location>
</feature>
<dbReference type="Gene3D" id="2.60.40.1180">
    <property type="entry name" value="Golgi alpha-mannosidase II"/>
    <property type="match status" value="1"/>
</dbReference>
<accession>A0ABT5VQ15</accession>
<evidence type="ECO:0000256" key="1">
    <source>
        <dbReference type="SAM" id="SignalP"/>
    </source>
</evidence>
<dbReference type="Gene3D" id="3.20.20.80">
    <property type="entry name" value="Glycosidases"/>
    <property type="match status" value="1"/>
</dbReference>
<feature type="signal peptide" evidence="1">
    <location>
        <begin position="1"/>
        <end position="22"/>
    </location>
</feature>
<reference evidence="4 5" key="1">
    <citation type="submission" date="2022-01" db="EMBL/GenBank/DDBJ databases">
        <title>Labilibaculum sp. nov, a marine bacterium isolated from Antarctica.</title>
        <authorList>
            <person name="Dai W."/>
        </authorList>
    </citation>
    <scope>NUCLEOTIDE SEQUENCE [LARGE SCALE GENOMIC DNA]</scope>
    <source>
        <strain evidence="4 5">DW002</strain>
    </source>
</reference>
<keyword evidence="1" id="KW-0732">Signal</keyword>
<dbReference type="InterPro" id="IPR026444">
    <property type="entry name" value="Secre_tail"/>
</dbReference>
<name>A0ABT5VQ15_9BACT</name>
<dbReference type="Proteomes" id="UP001528920">
    <property type="component" value="Unassembled WGS sequence"/>
</dbReference>
<dbReference type="InterPro" id="IPR040527">
    <property type="entry name" value="Beta-sand_Porphyrn"/>
</dbReference>
<evidence type="ECO:0000259" key="3">
    <source>
        <dbReference type="Pfam" id="PF18206"/>
    </source>
</evidence>
<dbReference type="InterPro" id="IPR017853">
    <property type="entry name" value="GH"/>
</dbReference>
<sequence>MKRIFTLCTLLTVFACITSGNAQNKITVDPSMQRYIGDVSEIDRSKYFNLHGGWADGNVTDDEYNHLTEELGVNYGRSFWGPFAWAKNNAGGEVGVYPEDEQTIISKGTNTVNYSKSQPYYWRKSNRLIVTAHPESVVRWSIDTDKAAIWAAEYFKHFYTDEDRPMWYEPMNEPFVHAGDADFSAEQPDDAKMRQRMAEWFGAIGKKFDETPELENVNVIGYSSAWPSMELWDFGYWDSRMKMFMDVAGDHMDAFATHLYDGINVTGGDNKRSGSNSEAILDLIETYSYAKWGVVKPHAISEFGGIEKGYPDGYSDLKSIQSVKAINHIIFNLLDRENDLQIAIPFITSKATWHINASNNYEPYGAVLWRPSVTGVPIDSNTEWVYTPRVHFYELWQDVKGKRVFVSSEDPDIQSHAFVDENRLYLALSNLEESTSTVNLESFEELNDLTSVRIKSLKIWNDKDPEYTDKTQNTAPTSIKLIADETVVLEYSFNKNIVFTNAIRSKKYYTSEHLKKITGALTFHINGVDVGDNGGTASLRMSIGRKHNRSKRPTVRVNGNALTPPSDWAGYDQASRDDFFGMIEIPVPIEYLKEDNEVSIQFSDNDGRVSSVIMQVNLHDTRLAVGIKDAKEYGVKVYPTLITEGWMKVMMIENTFRTMDLVSMNGKVIKSENINRGQSEIHISDMPTRKGLYILRLTGENAVYTQKVIVN</sequence>
<comment type="caution">
    <text evidence="4">The sequence shown here is derived from an EMBL/GenBank/DDBJ whole genome shotgun (WGS) entry which is preliminary data.</text>
</comment>
<evidence type="ECO:0000313" key="4">
    <source>
        <dbReference type="EMBL" id="MDE5417515.1"/>
    </source>
</evidence>
<feature type="domain" description="Beta-porphyranase A C-terminal" evidence="2">
    <location>
        <begin position="522"/>
        <end position="617"/>
    </location>
</feature>
<dbReference type="SUPFAM" id="SSF51445">
    <property type="entry name" value="(Trans)glycosidases"/>
    <property type="match status" value="1"/>
</dbReference>
<dbReference type="InterPro" id="IPR041224">
    <property type="entry name" value="BPA_C"/>
</dbReference>
<organism evidence="4 5">
    <name type="scientific">Paralabilibaculum antarcticum</name>
    <dbReference type="NCBI Taxonomy" id="2912572"/>
    <lineage>
        <taxon>Bacteria</taxon>
        <taxon>Pseudomonadati</taxon>
        <taxon>Bacteroidota</taxon>
        <taxon>Bacteroidia</taxon>
        <taxon>Marinilabiliales</taxon>
        <taxon>Marinifilaceae</taxon>
        <taxon>Paralabilibaculum</taxon>
    </lineage>
</organism>
<feature type="chain" id="PRO_5045214162" evidence="1">
    <location>
        <begin position="23"/>
        <end position="711"/>
    </location>
</feature>
<dbReference type="InterPro" id="IPR013780">
    <property type="entry name" value="Glyco_hydro_b"/>
</dbReference>
<dbReference type="PROSITE" id="PS51257">
    <property type="entry name" value="PROKAR_LIPOPROTEIN"/>
    <property type="match status" value="1"/>
</dbReference>
<dbReference type="Pfam" id="PF18040">
    <property type="entry name" value="BPA_C"/>
    <property type="match status" value="1"/>
</dbReference>
<proteinExistence type="predicted"/>
<protein>
    <submittedName>
        <fullName evidence="4">T9SS type A sorting domain-containing protein</fullName>
    </submittedName>
</protein>